<sequence length="135" mass="14857">MTHTVEITGVEDCGNAPKKQWLKSFNEAFATGDVTYILDQVADDVTWRIIGESYTIQGKTAFAEELKAMTEYKVSGMHFDQIITHGSTGSANGTVLMQNGRKYGFCDVYLFTGAGKKARLKEITSYVILLPSNSS</sequence>
<accession>A0A845E5E1</accession>
<proteinExistence type="predicted"/>
<evidence type="ECO:0000313" key="2">
    <source>
        <dbReference type="EMBL" id="MYL21427.1"/>
    </source>
</evidence>
<feature type="domain" description="SnoaL-like" evidence="1">
    <location>
        <begin position="24"/>
        <end position="111"/>
    </location>
</feature>
<dbReference type="RefSeq" id="WP_160839088.1">
    <property type="nucleotide sequence ID" value="NZ_WMET01000004.1"/>
</dbReference>
<gene>
    <name evidence="2" type="ORF">GLW04_16105</name>
</gene>
<dbReference type="InterPro" id="IPR032710">
    <property type="entry name" value="NTF2-like_dom_sf"/>
</dbReference>
<reference evidence="2 3" key="1">
    <citation type="submission" date="2019-11" db="EMBL/GenBank/DDBJ databases">
        <title>Genome sequences of 17 halophilic strains isolated from different environments.</title>
        <authorList>
            <person name="Furrow R.E."/>
        </authorList>
    </citation>
    <scope>NUCLEOTIDE SEQUENCE [LARGE SCALE GENOMIC DNA]</scope>
    <source>
        <strain evidence="2 3">22511_23_Filter</strain>
    </source>
</reference>
<dbReference type="Proteomes" id="UP000460949">
    <property type="component" value="Unassembled WGS sequence"/>
</dbReference>
<dbReference type="Pfam" id="PF12680">
    <property type="entry name" value="SnoaL_2"/>
    <property type="match status" value="1"/>
</dbReference>
<protein>
    <submittedName>
        <fullName evidence="2">Nuclear transport factor 2 family protein</fullName>
    </submittedName>
</protein>
<dbReference type="Gene3D" id="3.10.450.50">
    <property type="match status" value="1"/>
</dbReference>
<dbReference type="AlphaFoldDB" id="A0A845E5E1"/>
<evidence type="ECO:0000259" key="1">
    <source>
        <dbReference type="Pfam" id="PF12680"/>
    </source>
</evidence>
<dbReference type="InterPro" id="IPR037401">
    <property type="entry name" value="SnoaL-like"/>
</dbReference>
<name>A0A845E5E1_9BACI</name>
<dbReference type="EMBL" id="WMET01000004">
    <property type="protein sequence ID" value="MYL21427.1"/>
    <property type="molecule type" value="Genomic_DNA"/>
</dbReference>
<organism evidence="2 3">
    <name type="scientific">Halobacillus litoralis</name>
    <dbReference type="NCBI Taxonomy" id="45668"/>
    <lineage>
        <taxon>Bacteria</taxon>
        <taxon>Bacillati</taxon>
        <taxon>Bacillota</taxon>
        <taxon>Bacilli</taxon>
        <taxon>Bacillales</taxon>
        <taxon>Bacillaceae</taxon>
        <taxon>Halobacillus</taxon>
    </lineage>
</organism>
<dbReference type="SUPFAM" id="SSF54427">
    <property type="entry name" value="NTF2-like"/>
    <property type="match status" value="1"/>
</dbReference>
<evidence type="ECO:0000313" key="3">
    <source>
        <dbReference type="Proteomes" id="UP000460949"/>
    </source>
</evidence>
<comment type="caution">
    <text evidence="2">The sequence shown here is derived from an EMBL/GenBank/DDBJ whole genome shotgun (WGS) entry which is preliminary data.</text>
</comment>